<dbReference type="Gene3D" id="3.60.15.10">
    <property type="entry name" value="Ribonuclease Z/Hydroxyacylglutathione hydrolase-like"/>
    <property type="match status" value="1"/>
</dbReference>
<dbReference type="Pfam" id="PF14615">
    <property type="entry name" value="Rsa3"/>
    <property type="match status" value="1"/>
</dbReference>
<dbReference type="InterPro" id="IPR036388">
    <property type="entry name" value="WH-like_DNA-bd_sf"/>
</dbReference>
<dbReference type="FunFam" id="1.10.10.10:FF:000328">
    <property type="entry name" value="Lactamase beta 2"/>
    <property type="match status" value="1"/>
</dbReference>
<comment type="caution">
    <text evidence="8">The sequence shown here is derived from an EMBL/GenBank/DDBJ whole genome shotgun (WGS) entry which is preliminary data.</text>
</comment>
<protein>
    <recommendedName>
        <fullName evidence="7">Metallo-beta-lactamase domain-containing protein</fullName>
    </recommendedName>
</protein>
<dbReference type="InterPro" id="IPR041516">
    <property type="entry name" value="LACTB2_WH"/>
</dbReference>
<dbReference type="Proteomes" id="UP000258309">
    <property type="component" value="Unassembled WGS sequence"/>
</dbReference>
<dbReference type="FunFam" id="3.60.15.10:FF:000041">
    <property type="entry name" value="Metallo-beta-lactamase domain protein"/>
    <property type="match status" value="1"/>
</dbReference>
<dbReference type="SMART" id="SM00849">
    <property type="entry name" value="Lactamase_B"/>
    <property type="match status" value="1"/>
</dbReference>
<feature type="non-terminal residue" evidence="8">
    <location>
        <position position="1"/>
    </location>
</feature>
<feature type="domain" description="Metallo-beta-lactamase" evidence="7">
    <location>
        <begin position="33"/>
        <end position="187"/>
    </location>
</feature>
<keyword evidence="4" id="KW-0378">Hydrolase</keyword>
<dbReference type="STRING" id="5539.A0A3E2GSQ6"/>
<comment type="cofactor">
    <cofactor evidence="1">
        <name>Zn(2+)</name>
        <dbReference type="ChEBI" id="CHEBI:29105"/>
    </cofactor>
</comment>
<evidence type="ECO:0000256" key="2">
    <source>
        <dbReference type="ARBA" id="ARBA00006759"/>
    </source>
</evidence>
<dbReference type="SUPFAM" id="SSF56281">
    <property type="entry name" value="Metallo-hydrolase/oxidoreductase"/>
    <property type="match status" value="1"/>
</dbReference>
<dbReference type="InterPro" id="IPR050662">
    <property type="entry name" value="Sec-metab_biosynth-thioest"/>
</dbReference>
<feature type="non-terminal residue" evidence="8">
    <location>
        <position position="391"/>
    </location>
</feature>
<dbReference type="Pfam" id="PF00753">
    <property type="entry name" value="Lactamase_B"/>
    <property type="match status" value="1"/>
</dbReference>
<dbReference type="PANTHER" id="PTHR23131:SF0">
    <property type="entry name" value="ENDORIBONUCLEASE LACTB2"/>
    <property type="match status" value="1"/>
</dbReference>
<evidence type="ECO:0000256" key="6">
    <source>
        <dbReference type="SAM" id="MobiDB-lite"/>
    </source>
</evidence>
<feature type="region of interest" description="Disordered" evidence="6">
    <location>
        <begin position="277"/>
        <end position="303"/>
    </location>
</feature>
<evidence type="ECO:0000313" key="9">
    <source>
        <dbReference type="Proteomes" id="UP000258309"/>
    </source>
</evidence>
<keyword evidence="5" id="KW-0862">Zinc</keyword>
<evidence type="ECO:0000256" key="3">
    <source>
        <dbReference type="ARBA" id="ARBA00022723"/>
    </source>
</evidence>
<dbReference type="GO" id="GO:0044550">
    <property type="term" value="P:secondary metabolite biosynthetic process"/>
    <property type="evidence" value="ECO:0007669"/>
    <property type="project" value="UniProtKB-ARBA"/>
</dbReference>
<evidence type="ECO:0000313" key="8">
    <source>
        <dbReference type="EMBL" id="RFU24221.1"/>
    </source>
</evidence>
<reference evidence="8 9" key="1">
    <citation type="submission" date="2018-05" db="EMBL/GenBank/DDBJ databases">
        <title>Draft genome sequence of Scytalidium lignicola DSM 105466, a ubiquitous saprotrophic fungus.</title>
        <authorList>
            <person name="Buettner E."/>
            <person name="Gebauer A.M."/>
            <person name="Hofrichter M."/>
            <person name="Liers C."/>
            <person name="Kellner H."/>
        </authorList>
    </citation>
    <scope>NUCLEOTIDE SEQUENCE [LARGE SCALE GENOMIC DNA]</scope>
    <source>
        <strain evidence="8 9">DSM 105466</strain>
    </source>
</reference>
<sequence length="391" mass="43049">MATQLVPLPEIERLSPSVIRILGGNPGKFTLQGTNTYIVGTGKQRLLIDTGEGKLSWIRAIKETLSKENATITRAIITHWHHDHVGGVKDLLEISPQTKVYKHKPLDGQLDIEDGQVFETEGASLRALFSPGHTQDHMALVLEGEDAMFTGDNVLGHGTAVFEDLLTYLHSLDKMRTAFGGRAYPGHGAVVEDGPAKIVEYIQHRKLREDQVIQVLKSSKGSSTLQAKESGQEPDQWTSMEIVKIIYKDVPENLHAPAEGGILQILAKLSEEEKVVEEVKKTSSDSDSQSEHQTERQSTSAKMVEKLDTPNVAESMSDTQVADAFTKYYMQRATKEFSEDLDLIRGAGDFKDDALPILINALQQGTTIFSISEQRRIAEATKEAEGMEGGS</sequence>
<dbReference type="Gene3D" id="1.10.10.10">
    <property type="entry name" value="Winged helix-like DNA-binding domain superfamily/Winged helix DNA-binding domain"/>
    <property type="match status" value="1"/>
</dbReference>
<accession>A0A3E2GSQ6</accession>
<organism evidence="8 9">
    <name type="scientific">Scytalidium lignicola</name>
    <name type="common">Hyphomycete</name>
    <dbReference type="NCBI Taxonomy" id="5539"/>
    <lineage>
        <taxon>Eukaryota</taxon>
        <taxon>Fungi</taxon>
        <taxon>Dikarya</taxon>
        <taxon>Ascomycota</taxon>
        <taxon>Pezizomycotina</taxon>
        <taxon>Leotiomycetes</taxon>
        <taxon>Leotiomycetes incertae sedis</taxon>
        <taxon>Scytalidium</taxon>
    </lineage>
</organism>
<keyword evidence="3" id="KW-0479">Metal-binding</keyword>
<evidence type="ECO:0000259" key="7">
    <source>
        <dbReference type="SMART" id="SM00849"/>
    </source>
</evidence>
<dbReference type="GO" id="GO:0016787">
    <property type="term" value="F:hydrolase activity"/>
    <property type="evidence" value="ECO:0007669"/>
    <property type="project" value="UniProtKB-KW"/>
</dbReference>
<dbReference type="EMBL" id="NCSJ02000484">
    <property type="protein sequence ID" value="RFU24221.1"/>
    <property type="molecule type" value="Genomic_DNA"/>
</dbReference>
<dbReference type="InterPro" id="IPR028217">
    <property type="entry name" value="Rsa3_C"/>
</dbReference>
<evidence type="ECO:0000256" key="5">
    <source>
        <dbReference type="ARBA" id="ARBA00022833"/>
    </source>
</evidence>
<gene>
    <name evidence="8" type="ORF">B7463_g12118</name>
</gene>
<dbReference type="OMA" id="GDHVMAW"/>
<dbReference type="AlphaFoldDB" id="A0A3E2GSQ6"/>
<dbReference type="InterPro" id="IPR036866">
    <property type="entry name" value="RibonucZ/Hydroxyglut_hydro"/>
</dbReference>
<evidence type="ECO:0000256" key="1">
    <source>
        <dbReference type="ARBA" id="ARBA00001947"/>
    </source>
</evidence>
<dbReference type="GO" id="GO:0046872">
    <property type="term" value="F:metal ion binding"/>
    <property type="evidence" value="ECO:0007669"/>
    <property type="project" value="UniProtKB-KW"/>
</dbReference>
<dbReference type="CDD" id="cd07722">
    <property type="entry name" value="LACTB2-like_MBL-fold"/>
    <property type="match status" value="1"/>
</dbReference>
<dbReference type="OrthoDB" id="17458at2759"/>
<name>A0A3E2GSQ6_SCYLI</name>
<feature type="compositionally biased region" description="Basic and acidic residues" evidence="6">
    <location>
        <begin position="277"/>
        <end position="295"/>
    </location>
</feature>
<dbReference type="InterPro" id="IPR047921">
    <property type="entry name" value="LACTB2-like_MBL-fold"/>
</dbReference>
<proteinExistence type="inferred from homology"/>
<evidence type="ECO:0000256" key="4">
    <source>
        <dbReference type="ARBA" id="ARBA00022801"/>
    </source>
</evidence>
<dbReference type="PANTHER" id="PTHR23131">
    <property type="entry name" value="ENDORIBONUCLEASE LACTB2"/>
    <property type="match status" value="1"/>
</dbReference>
<keyword evidence="9" id="KW-1185">Reference proteome</keyword>
<comment type="similarity">
    <text evidence="2">Belongs to the metallo-beta-lactamase superfamily. Glyoxalase II family.</text>
</comment>
<dbReference type="Pfam" id="PF17778">
    <property type="entry name" value="WHD_BLACT"/>
    <property type="match status" value="1"/>
</dbReference>
<dbReference type="InterPro" id="IPR001279">
    <property type="entry name" value="Metallo-B-lactamas"/>
</dbReference>